<dbReference type="PANTHER" id="PTHR47793">
    <property type="entry name" value="HISTONE DEACETYLASE COMPLEX SUBUNIT CTI6"/>
    <property type="match status" value="1"/>
</dbReference>
<evidence type="ECO:0000256" key="2">
    <source>
        <dbReference type="ARBA" id="ARBA00022771"/>
    </source>
</evidence>
<reference evidence="6 7" key="1">
    <citation type="submission" date="2015-07" db="EMBL/GenBank/DDBJ databases">
        <title>Draft Genome Sequence of Malassezia furfur CBS1878 and Malassezia pachydermatis CBS1879.</title>
        <authorList>
            <person name="Triana S."/>
            <person name="Ohm R."/>
            <person name="Gonzalez A."/>
            <person name="DeCock H."/>
            <person name="Restrepo S."/>
            <person name="Celis A."/>
        </authorList>
    </citation>
    <scope>NUCLEOTIDE SEQUENCE [LARGE SCALE GENOMIC DNA]</scope>
    <source>
        <strain evidence="6 7">CBS 1879</strain>
    </source>
</reference>
<feature type="compositionally biased region" description="Basic and acidic residues" evidence="4">
    <location>
        <begin position="206"/>
        <end position="243"/>
    </location>
</feature>
<evidence type="ECO:0000256" key="4">
    <source>
        <dbReference type="SAM" id="MobiDB-lite"/>
    </source>
</evidence>
<dbReference type="Proteomes" id="UP000037751">
    <property type="component" value="Unassembled WGS sequence"/>
</dbReference>
<keyword evidence="1" id="KW-0479">Metal-binding</keyword>
<evidence type="ECO:0000313" key="7">
    <source>
        <dbReference type="Proteomes" id="UP000037751"/>
    </source>
</evidence>
<dbReference type="STRING" id="77020.A0A0M9VPQ9"/>
<proteinExistence type="predicted"/>
<protein>
    <submittedName>
        <fullName evidence="6">Phd zn-finger protein</fullName>
    </submittedName>
</protein>
<dbReference type="PANTHER" id="PTHR47793:SF1">
    <property type="entry name" value="HISTONE DEACETYLASE COMPLEX SUBUNIT CTI6"/>
    <property type="match status" value="1"/>
</dbReference>
<dbReference type="GeneID" id="28727030"/>
<dbReference type="Gene3D" id="3.30.40.10">
    <property type="entry name" value="Zinc/RING finger domain, C3HC4 (zinc finger)"/>
    <property type="match status" value="1"/>
</dbReference>
<feature type="compositionally biased region" description="Basic and acidic residues" evidence="4">
    <location>
        <begin position="329"/>
        <end position="364"/>
    </location>
</feature>
<keyword evidence="3" id="KW-0862">Zinc</keyword>
<dbReference type="GO" id="GO:0008270">
    <property type="term" value="F:zinc ion binding"/>
    <property type="evidence" value="ECO:0007669"/>
    <property type="project" value="UniProtKB-KW"/>
</dbReference>
<dbReference type="InterPro" id="IPR001965">
    <property type="entry name" value="Znf_PHD"/>
</dbReference>
<dbReference type="OrthoDB" id="79252at2759"/>
<feature type="domain" description="Zinc finger PHD-type" evidence="5">
    <location>
        <begin position="131"/>
        <end position="177"/>
    </location>
</feature>
<organism evidence="6 7">
    <name type="scientific">Malassezia pachydermatis</name>
    <dbReference type="NCBI Taxonomy" id="77020"/>
    <lineage>
        <taxon>Eukaryota</taxon>
        <taxon>Fungi</taxon>
        <taxon>Dikarya</taxon>
        <taxon>Basidiomycota</taxon>
        <taxon>Ustilaginomycotina</taxon>
        <taxon>Malasseziomycetes</taxon>
        <taxon>Malasseziales</taxon>
        <taxon>Malasseziaceae</taxon>
        <taxon>Malassezia</taxon>
    </lineage>
</organism>
<feature type="compositionally biased region" description="Basic and acidic residues" evidence="4">
    <location>
        <begin position="24"/>
        <end position="53"/>
    </location>
</feature>
<dbReference type="AlphaFoldDB" id="A0A0M9VPQ9"/>
<evidence type="ECO:0000256" key="3">
    <source>
        <dbReference type="ARBA" id="ARBA00022833"/>
    </source>
</evidence>
<feature type="compositionally biased region" description="Basic and acidic residues" evidence="4">
    <location>
        <begin position="95"/>
        <end position="104"/>
    </location>
</feature>
<dbReference type="InterPro" id="IPR013083">
    <property type="entry name" value="Znf_RING/FYVE/PHD"/>
</dbReference>
<name>A0A0M9VPQ9_9BASI</name>
<accession>A0A0M9VPQ9</accession>
<dbReference type="SUPFAM" id="SSF57903">
    <property type="entry name" value="FYVE/PHD zinc finger"/>
    <property type="match status" value="1"/>
</dbReference>
<dbReference type="InterPro" id="IPR019786">
    <property type="entry name" value="Zinc_finger_PHD-type_CS"/>
</dbReference>
<feature type="region of interest" description="Disordered" evidence="4">
    <location>
        <begin position="191"/>
        <end position="416"/>
    </location>
</feature>
<dbReference type="InterPro" id="IPR011011">
    <property type="entry name" value="Znf_FYVE_PHD"/>
</dbReference>
<dbReference type="SMART" id="SM00249">
    <property type="entry name" value="PHD"/>
    <property type="match status" value="1"/>
</dbReference>
<evidence type="ECO:0000313" key="6">
    <source>
        <dbReference type="EMBL" id="KOS14689.1"/>
    </source>
</evidence>
<feature type="region of interest" description="Disordered" evidence="4">
    <location>
        <begin position="1"/>
        <end position="111"/>
    </location>
</feature>
<dbReference type="PROSITE" id="PS01359">
    <property type="entry name" value="ZF_PHD_1"/>
    <property type="match status" value="1"/>
</dbReference>
<comment type="caution">
    <text evidence="6">The sequence shown here is derived from an EMBL/GenBank/DDBJ whole genome shotgun (WGS) entry which is preliminary data.</text>
</comment>
<keyword evidence="2" id="KW-0863">Zinc-finger</keyword>
<dbReference type="EMBL" id="LGAV01000003">
    <property type="protein sequence ID" value="KOS14689.1"/>
    <property type="molecule type" value="Genomic_DNA"/>
</dbReference>
<dbReference type="InterPro" id="IPR053051">
    <property type="entry name" value="HDAC_complex_subunit"/>
</dbReference>
<evidence type="ECO:0000259" key="5">
    <source>
        <dbReference type="SMART" id="SM00249"/>
    </source>
</evidence>
<dbReference type="Pfam" id="PF20826">
    <property type="entry name" value="PHD_5"/>
    <property type="match status" value="1"/>
</dbReference>
<feature type="compositionally biased region" description="Polar residues" evidence="4">
    <location>
        <begin position="367"/>
        <end position="380"/>
    </location>
</feature>
<keyword evidence="7" id="KW-1185">Reference proteome</keyword>
<sequence>MTDEPSDEAMAPSPVTQPTSEGGVKVETETKWSTDQMQREAEPDAEMQDHDNGDNEASADGKVEEEDQAGNATPPRDAASDEEEKTPMRRSRRTTAQEDAMKEDPTDDMVDYDEASAQVDGGDAGDEGVTRCICGSTDENLGLMIQCETCKCWQHCSCMGMHTEEDCPDVYYCEQCRPENHIELLRSLGFLPSSKNGKRGPARSRNAKETARELREARDAVRAMAEENAARLRGEMTSRDRRSTQASRTAAEPRATPKRRTLNSRDIGEDGWEQIPPELLSEETQPVDEDVDESRKRKRSNEAQEETAASQAPAQDAGKRRRTGMSESPVKERRSNESKRETPMPERSRKDRSTPLARDVDAKSKHPNQYTYRQQRQDTPLSAVPARTREARRAGRESVSRSGTPLPEAGSRLPNNTLPEHLAHLAYLMPPMVGESTEESETSTPAVVAKPGGPEPFALVTPIDPAIKIRYPQKRMTLGEMRKRVRTIGEYVTRVQIEAVEREKRVTFLRDLAKVSSTTDDVAGEDQQPEAERQDDTSSIHMSIRLVEQLTRDLNTFQRRFAQTGSVSRSDASTEAVSAP</sequence>
<feature type="compositionally biased region" description="Basic and acidic residues" evidence="4">
    <location>
        <begin position="387"/>
        <end position="399"/>
    </location>
</feature>
<dbReference type="VEuPathDB" id="FungiDB:Malapachy_0639"/>
<evidence type="ECO:0000256" key="1">
    <source>
        <dbReference type="ARBA" id="ARBA00022723"/>
    </source>
</evidence>
<dbReference type="RefSeq" id="XP_017992321.1">
    <property type="nucleotide sequence ID" value="XM_018135155.1"/>
</dbReference>
<feature type="region of interest" description="Disordered" evidence="4">
    <location>
        <begin position="516"/>
        <end position="540"/>
    </location>
</feature>
<gene>
    <name evidence="6" type="ORF">Malapachy_0639</name>
</gene>